<dbReference type="GO" id="GO:0016791">
    <property type="term" value="F:phosphatase activity"/>
    <property type="evidence" value="ECO:0007669"/>
    <property type="project" value="InterPro"/>
</dbReference>
<dbReference type="Gene3D" id="3.40.50.1000">
    <property type="entry name" value="HAD superfamily/HAD-like"/>
    <property type="match status" value="1"/>
</dbReference>
<dbReference type="SUPFAM" id="SSF56784">
    <property type="entry name" value="HAD-like"/>
    <property type="match status" value="1"/>
</dbReference>
<dbReference type="NCBIfam" id="TIGR01662">
    <property type="entry name" value="HAD-SF-IIIA"/>
    <property type="match status" value="1"/>
</dbReference>
<dbReference type="OrthoDB" id="9781367at2"/>
<keyword evidence="9" id="KW-1185">Reference proteome</keyword>
<evidence type="ECO:0000256" key="1">
    <source>
        <dbReference type="ARBA" id="ARBA00004496"/>
    </source>
</evidence>
<dbReference type="PANTHER" id="PTHR42891">
    <property type="entry name" value="D-GLYCERO-BETA-D-MANNO-HEPTOSE-1,7-BISPHOSPHATE 7-PHOSPHATASE"/>
    <property type="match status" value="1"/>
</dbReference>
<evidence type="ECO:0000256" key="3">
    <source>
        <dbReference type="ARBA" id="ARBA00022490"/>
    </source>
</evidence>
<name>A0A1M5STU3_9BURK</name>
<accession>A0A1M5STU3</accession>
<dbReference type="PANTHER" id="PTHR42891:SF1">
    <property type="entry name" value="D-GLYCERO-BETA-D-MANNO-HEPTOSE-1,7-BISPHOSPHATE 7-PHOSPHATASE"/>
    <property type="match status" value="1"/>
</dbReference>
<organism evidence="8 9">
    <name type="scientific">Pollutimonas bauzanensis</name>
    <dbReference type="NCBI Taxonomy" id="658167"/>
    <lineage>
        <taxon>Bacteria</taxon>
        <taxon>Pseudomonadati</taxon>
        <taxon>Pseudomonadota</taxon>
        <taxon>Betaproteobacteria</taxon>
        <taxon>Burkholderiales</taxon>
        <taxon>Alcaligenaceae</taxon>
        <taxon>Pollutimonas</taxon>
    </lineage>
</organism>
<keyword evidence="4" id="KW-0479">Metal-binding</keyword>
<dbReference type="InterPro" id="IPR006549">
    <property type="entry name" value="HAD-SF_hydro_IIIA"/>
</dbReference>
<evidence type="ECO:0000256" key="2">
    <source>
        <dbReference type="ARBA" id="ARBA00005628"/>
    </source>
</evidence>
<dbReference type="CDD" id="cd07503">
    <property type="entry name" value="HAD_HisB-N"/>
    <property type="match status" value="1"/>
</dbReference>
<dbReference type="Proteomes" id="UP000184226">
    <property type="component" value="Unassembled WGS sequence"/>
</dbReference>
<reference evidence="8 9" key="1">
    <citation type="submission" date="2016-11" db="EMBL/GenBank/DDBJ databases">
        <authorList>
            <person name="Jaros S."/>
            <person name="Januszkiewicz K."/>
            <person name="Wedrychowicz H."/>
        </authorList>
    </citation>
    <scope>NUCLEOTIDE SEQUENCE [LARGE SCALE GENOMIC DNA]</scope>
    <source>
        <strain evidence="8 9">CGMCC 1.10190</strain>
    </source>
</reference>
<evidence type="ECO:0000256" key="6">
    <source>
        <dbReference type="ARBA" id="ARBA00023277"/>
    </source>
</evidence>
<evidence type="ECO:0000313" key="8">
    <source>
        <dbReference type="EMBL" id="SHH41924.1"/>
    </source>
</evidence>
<dbReference type="GO" id="GO:0005975">
    <property type="term" value="P:carbohydrate metabolic process"/>
    <property type="evidence" value="ECO:0007669"/>
    <property type="project" value="InterPro"/>
</dbReference>
<dbReference type="InterPro" id="IPR023214">
    <property type="entry name" value="HAD_sf"/>
</dbReference>
<sequence>MTAAIFLDKDGTLLADVPYNVDPGRMHFAPGALAGLACLGRSGLPLIVISNQAGIALGKFTAHDMAPMVRQMERMFLLAGAALRGFYYCPHHPQGTVPAYARECACRKPAPGLLRRAAQEHAIDLGASWFIGDILDDVEAGRRAGCNTLLIDNGNETEWRINEWRVPDRIERNLGDAGRWVARWLAVRRVSATAEAAKGRQHEYP</sequence>
<dbReference type="Pfam" id="PF13242">
    <property type="entry name" value="Hydrolase_like"/>
    <property type="match status" value="1"/>
</dbReference>
<evidence type="ECO:0000256" key="4">
    <source>
        <dbReference type="ARBA" id="ARBA00022723"/>
    </source>
</evidence>
<protein>
    <recommendedName>
        <fullName evidence="7">D,D-heptose 1,7-bisphosphate phosphatase</fullName>
    </recommendedName>
</protein>
<evidence type="ECO:0000256" key="5">
    <source>
        <dbReference type="ARBA" id="ARBA00022801"/>
    </source>
</evidence>
<dbReference type="GO" id="GO:0005737">
    <property type="term" value="C:cytoplasm"/>
    <property type="evidence" value="ECO:0007669"/>
    <property type="project" value="UniProtKB-SubCell"/>
</dbReference>
<dbReference type="EMBL" id="FQXE01000003">
    <property type="protein sequence ID" value="SHH41924.1"/>
    <property type="molecule type" value="Genomic_DNA"/>
</dbReference>
<comment type="similarity">
    <text evidence="2">Belongs to the GmhB family.</text>
</comment>
<dbReference type="InterPro" id="IPR004446">
    <property type="entry name" value="Heptose_bisP_phosphatase"/>
</dbReference>
<dbReference type="InterPro" id="IPR036412">
    <property type="entry name" value="HAD-like_sf"/>
</dbReference>
<gene>
    <name evidence="8" type="ORF">SAMN04488135_103180</name>
</gene>
<keyword evidence="3" id="KW-0963">Cytoplasm</keyword>
<proteinExistence type="inferred from homology"/>
<keyword evidence="6" id="KW-0119">Carbohydrate metabolism</keyword>
<evidence type="ECO:0000313" key="9">
    <source>
        <dbReference type="Proteomes" id="UP000184226"/>
    </source>
</evidence>
<dbReference type="STRING" id="658167.SAMN04488135_103180"/>
<dbReference type="AlphaFoldDB" id="A0A1M5STU3"/>
<dbReference type="RefSeq" id="WP_143160905.1">
    <property type="nucleotide sequence ID" value="NZ_FQXE01000003.1"/>
</dbReference>
<comment type="subcellular location">
    <subcellularLocation>
        <location evidence="1">Cytoplasm</location>
    </subcellularLocation>
</comment>
<dbReference type="InterPro" id="IPR006543">
    <property type="entry name" value="Histidinol-phos"/>
</dbReference>
<evidence type="ECO:0000256" key="7">
    <source>
        <dbReference type="ARBA" id="ARBA00031828"/>
    </source>
</evidence>
<dbReference type="GO" id="GO:0046872">
    <property type="term" value="F:metal ion binding"/>
    <property type="evidence" value="ECO:0007669"/>
    <property type="project" value="UniProtKB-KW"/>
</dbReference>
<keyword evidence="5" id="KW-0378">Hydrolase</keyword>
<dbReference type="NCBIfam" id="TIGR01656">
    <property type="entry name" value="Histidinol-ppas"/>
    <property type="match status" value="1"/>
</dbReference>